<feature type="compositionally biased region" description="Polar residues" evidence="16">
    <location>
        <begin position="1"/>
        <end position="20"/>
    </location>
</feature>
<keyword evidence="9" id="KW-0347">Helicase</keyword>
<keyword evidence="8" id="KW-0378">Hydrolase</keyword>
<proteinExistence type="inferred from homology"/>
<dbReference type="Pfam" id="PF14709">
    <property type="entry name" value="DND1_DSRM"/>
    <property type="match status" value="1"/>
</dbReference>
<evidence type="ECO:0000256" key="16">
    <source>
        <dbReference type="SAM" id="MobiDB-lite"/>
    </source>
</evidence>
<feature type="domain" description="PAZ" evidence="19">
    <location>
        <begin position="965"/>
        <end position="1089"/>
    </location>
</feature>
<evidence type="ECO:0000256" key="3">
    <source>
        <dbReference type="ARBA" id="ARBA00022722"/>
    </source>
</evidence>
<dbReference type="Pfam" id="PF02170">
    <property type="entry name" value="PAZ"/>
    <property type="match status" value="1"/>
</dbReference>
<keyword evidence="3" id="KW-0540">Nuclease</keyword>
<dbReference type="InterPro" id="IPR003100">
    <property type="entry name" value="PAZ_dom"/>
</dbReference>
<dbReference type="InterPro" id="IPR001650">
    <property type="entry name" value="Helicase_C-like"/>
</dbReference>
<evidence type="ECO:0000313" key="23">
    <source>
        <dbReference type="EMBL" id="CAK9228735.1"/>
    </source>
</evidence>
<dbReference type="InterPro" id="IPR036085">
    <property type="entry name" value="PAZ_dom_sf"/>
</dbReference>
<dbReference type="EMBL" id="OZ019898">
    <property type="protein sequence ID" value="CAK9228735.1"/>
    <property type="molecule type" value="Genomic_DNA"/>
</dbReference>
<evidence type="ECO:0000256" key="10">
    <source>
        <dbReference type="ARBA" id="ARBA00022840"/>
    </source>
</evidence>
<dbReference type="PANTHER" id="PTHR14950">
    <property type="entry name" value="DICER-RELATED"/>
    <property type="match status" value="1"/>
</dbReference>
<dbReference type="Pfam" id="PF00271">
    <property type="entry name" value="Helicase_C"/>
    <property type="match status" value="1"/>
</dbReference>
<evidence type="ECO:0000256" key="11">
    <source>
        <dbReference type="ARBA" id="ARBA00022842"/>
    </source>
</evidence>
<dbReference type="InterPro" id="IPR014720">
    <property type="entry name" value="dsRBD_dom"/>
</dbReference>
<comment type="similarity">
    <text evidence="14 15">Belongs to the helicase family. Dicer subfamily.</text>
</comment>
<evidence type="ECO:0000256" key="6">
    <source>
        <dbReference type="ARBA" id="ARBA00022741"/>
    </source>
</evidence>
<dbReference type="PROSITE" id="PS50821">
    <property type="entry name" value="PAZ"/>
    <property type="match status" value="1"/>
</dbReference>
<feature type="domain" description="Helicase ATP-binding" evidence="20">
    <location>
        <begin position="113"/>
        <end position="271"/>
    </location>
</feature>
<keyword evidence="5" id="KW-0677">Repeat</keyword>
<dbReference type="SUPFAM" id="SSF101690">
    <property type="entry name" value="PAZ domain"/>
    <property type="match status" value="1"/>
</dbReference>
<organism evidence="23 24">
    <name type="scientific">Sphagnum troendelagicum</name>
    <dbReference type="NCBI Taxonomy" id="128251"/>
    <lineage>
        <taxon>Eukaryota</taxon>
        <taxon>Viridiplantae</taxon>
        <taxon>Streptophyta</taxon>
        <taxon>Embryophyta</taxon>
        <taxon>Bryophyta</taxon>
        <taxon>Sphagnophytina</taxon>
        <taxon>Sphagnopsida</taxon>
        <taxon>Sphagnales</taxon>
        <taxon>Sphagnaceae</taxon>
        <taxon>Sphagnum</taxon>
    </lineage>
</organism>
<feature type="domain" description="DRBM" evidence="17">
    <location>
        <begin position="1972"/>
        <end position="2047"/>
    </location>
</feature>
<accession>A0ABP0US40</accession>
<evidence type="ECO:0000256" key="1">
    <source>
        <dbReference type="ARBA" id="ARBA00001936"/>
    </source>
</evidence>
<evidence type="ECO:0000256" key="8">
    <source>
        <dbReference type="ARBA" id="ARBA00022801"/>
    </source>
</evidence>
<keyword evidence="7" id="KW-0255">Endonuclease</keyword>
<keyword evidence="12 15" id="KW-0694">RNA-binding</keyword>
<evidence type="ECO:0000259" key="21">
    <source>
        <dbReference type="PROSITE" id="PS51194"/>
    </source>
</evidence>
<dbReference type="PROSITE" id="PS51194">
    <property type="entry name" value="HELICASE_CTER"/>
    <property type="match status" value="1"/>
</dbReference>
<dbReference type="PANTHER" id="PTHR14950:SF46">
    <property type="entry name" value="ENDORIBONUCLEASE DICER HOMOLOG 3"/>
    <property type="match status" value="1"/>
</dbReference>
<evidence type="ECO:0000256" key="2">
    <source>
        <dbReference type="ARBA" id="ARBA00001946"/>
    </source>
</evidence>
<dbReference type="Gene3D" id="3.30.160.380">
    <property type="entry name" value="Dicer dimerisation domain"/>
    <property type="match status" value="1"/>
</dbReference>
<dbReference type="SMART" id="SM00358">
    <property type="entry name" value="DSRM"/>
    <property type="match status" value="2"/>
</dbReference>
<dbReference type="SMART" id="SM00535">
    <property type="entry name" value="RIBOc"/>
    <property type="match status" value="2"/>
</dbReference>
<dbReference type="Gene3D" id="2.170.260.10">
    <property type="entry name" value="paz domain"/>
    <property type="match status" value="1"/>
</dbReference>
<feature type="domain" description="Helicase C-terminal" evidence="21">
    <location>
        <begin position="467"/>
        <end position="629"/>
    </location>
</feature>
<keyword evidence="13" id="KW-0464">Manganese</keyword>
<evidence type="ECO:0000256" key="5">
    <source>
        <dbReference type="ARBA" id="ARBA00022737"/>
    </source>
</evidence>
<gene>
    <name evidence="23" type="ORF">CSSPTR1EN2_LOCUS19375</name>
</gene>
<evidence type="ECO:0000259" key="19">
    <source>
        <dbReference type="PROSITE" id="PS50821"/>
    </source>
</evidence>
<evidence type="ECO:0000259" key="22">
    <source>
        <dbReference type="PROSITE" id="PS51327"/>
    </source>
</evidence>
<reference evidence="23" key="1">
    <citation type="submission" date="2024-02" db="EMBL/GenBank/DDBJ databases">
        <authorList>
            <consortium name="ELIXIR-Norway"/>
            <consortium name="Elixir Norway"/>
        </authorList>
    </citation>
    <scope>NUCLEOTIDE SEQUENCE</scope>
</reference>
<dbReference type="Proteomes" id="UP001497512">
    <property type="component" value="Chromosome 6"/>
</dbReference>
<evidence type="ECO:0000256" key="9">
    <source>
        <dbReference type="ARBA" id="ARBA00022806"/>
    </source>
</evidence>
<dbReference type="SMART" id="SM00487">
    <property type="entry name" value="DEXDc"/>
    <property type="match status" value="1"/>
</dbReference>
<dbReference type="SMART" id="SM00490">
    <property type="entry name" value="HELICc"/>
    <property type="match status" value="1"/>
</dbReference>
<dbReference type="Gene3D" id="3.40.50.300">
    <property type="entry name" value="P-loop containing nucleotide triphosphate hydrolases"/>
    <property type="match status" value="2"/>
</dbReference>
<dbReference type="CDD" id="cd18034">
    <property type="entry name" value="DEXHc_dicer"/>
    <property type="match status" value="1"/>
</dbReference>
<dbReference type="InterPro" id="IPR027417">
    <property type="entry name" value="P-loop_NTPase"/>
</dbReference>
<evidence type="ECO:0000256" key="12">
    <source>
        <dbReference type="ARBA" id="ARBA00022884"/>
    </source>
</evidence>
<name>A0ABP0US40_9BRYO</name>
<evidence type="ECO:0000256" key="13">
    <source>
        <dbReference type="ARBA" id="ARBA00023211"/>
    </source>
</evidence>
<dbReference type="PROSITE" id="PS51192">
    <property type="entry name" value="HELICASE_ATP_BIND_1"/>
    <property type="match status" value="1"/>
</dbReference>
<keyword evidence="11" id="KW-0460">Magnesium</keyword>
<feature type="region of interest" description="Disordered" evidence="16">
    <location>
        <begin position="1"/>
        <end position="50"/>
    </location>
</feature>
<feature type="domain" description="RNase III" evidence="18">
    <location>
        <begin position="1138"/>
        <end position="1306"/>
    </location>
</feature>
<dbReference type="InterPro" id="IPR011545">
    <property type="entry name" value="DEAD/DEAH_box_helicase_dom"/>
</dbReference>
<dbReference type="PROSITE" id="PS00517">
    <property type="entry name" value="RNASE_3_1"/>
    <property type="match status" value="1"/>
</dbReference>
<keyword evidence="10" id="KW-0067">ATP-binding</keyword>
<comment type="cofactor">
    <cofactor evidence="2">
        <name>Mg(2+)</name>
        <dbReference type="ChEBI" id="CHEBI:18420"/>
    </cofactor>
</comment>
<evidence type="ECO:0000256" key="7">
    <source>
        <dbReference type="ARBA" id="ARBA00022759"/>
    </source>
</evidence>
<dbReference type="PROSITE" id="PS51327">
    <property type="entry name" value="DICER_DSRBF"/>
    <property type="match status" value="1"/>
</dbReference>
<dbReference type="Pfam" id="PF00636">
    <property type="entry name" value="Ribonuclease_3"/>
    <property type="match status" value="2"/>
</dbReference>
<protein>
    <recommendedName>
        <fullName evidence="25">Dicer-like 3</fullName>
    </recommendedName>
</protein>
<keyword evidence="6" id="KW-0547">Nucleotide-binding</keyword>
<dbReference type="InterPro" id="IPR036389">
    <property type="entry name" value="RNase_III_sf"/>
</dbReference>
<dbReference type="SMART" id="SM00949">
    <property type="entry name" value="PAZ"/>
    <property type="match status" value="1"/>
</dbReference>
<dbReference type="InterPro" id="IPR014001">
    <property type="entry name" value="Helicase_ATP-bd"/>
</dbReference>
<dbReference type="SUPFAM" id="SSF52540">
    <property type="entry name" value="P-loop containing nucleoside triphosphate hydrolases"/>
    <property type="match status" value="1"/>
</dbReference>
<evidence type="ECO:0000256" key="14">
    <source>
        <dbReference type="ARBA" id="ARBA00035116"/>
    </source>
</evidence>
<feature type="region of interest" description="Disordered" evidence="16">
    <location>
        <begin position="1804"/>
        <end position="1824"/>
    </location>
</feature>
<feature type="domain" description="Dicer dsRNA-binding fold" evidence="22">
    <location>
        <begin position="652"/>
        <end position="742"/>
    </location>
</feature>
<dbReference type="Gene3D" id="1.10.1520.10">
    <property type="entry name" value="Ribonuclease III domain"/>
    <property type="match status" value="2"/>
</dbReference>
<comment type="cofactor">
    <cofactor evidence="1">
        <name>Mn(2+)</name>
        <dbReference type="ChEBI" id="CHEBI:29035"/>
    </cofactor>
</comment>
<evidence type="ECO:0000313" key="24">
    <source>
        <dbReference type="Proteomes" id="UP001497512"/>
    </source>
</evidence>
<sequence length="2054" mass="228873">MGLSTSRFASESLESGSNAEELQDLRSEAFPSKTNKHKRPSDEPEWSDVDFEDMDDPLLITKVKLRPNKMKKPEHVQRIRAIKTKNKQTVEKEDKESNVVNPEAKARRYQLEVLEKALKENIILYLETGGGKTLIAVLLMKSLAHNLRLKGDKRIAVFLVPTVILVHQQADVIGIHTDLKVGRYWGNKGVDTWSINEWQKEIDSNEVLVMTAQIFLDGLAHGFFKLNMVEILILDECHHAKKNHAYARIMMDFYSKLESRRPRVFGMTASPVTRRGVRSSVDCGYQLSTLEITLHSKVYTLKDREEVETHVPTAMTREKYYNQPDIDSIKDYRSQLEALLEKYQDPKMLPMGDIDDGFKDKEELVKTFCKRIAKLHRDLHYCLEQLGFWCTYKAAEHWMKVDVVDNNSTETFVNIANVLKTRKDAFLKEAMEIFQPAIPEGWAESCNTESQLAEAVKAGLITPKVELLVNVLLEYREVHDVRCIVFVERIVAAVVLASMANQLSCLSKFIRSESMSGLHAGQESNRNQLCRIIESFRVGQVNLLVSTDVVEEGLDVQSCRSVIRFDLSKTVRSYIQSRGRARHTGSEFIVFMERGNEQQEELLNTVKASEVLMREQAVHRTHMQTNAIVAKQKVLETYCVNSTGSIMDTQSSVAFIHRYCSKLPGDKYYIPRPEFYFKKVGDLHECIVKLPPNAPIYQVIGLPQHNELLAKQVASLEACRLLHVMGALNDHLIPITDHDHLEEEESMKLKNTSGAGTNKQKELHSSVEPLALQGQWENISEGACLYAYSLLFTGDPQDNKTYADFVLLIGSELDSDVGQLEIDLWLTCGRVTRVKISPAGKLDLNADQLREAMRFQELLFNGMFNKLIQPTKNVKVPDKDTYLPGKAELWSSGKMYLLLPSVRTASDGTIANLDIDWKSIRLTVQAAAACIQQNSQERKQSSIMSAISLFKSSIALAAAKRNEAKLLHLAGGRKFCASEIVDTAVITIHTGKIYCVLDVLHHQTALTPFPETKGPEPQEFSNYSQFFKERHGQVLKYPDQPLLQLKQTHRPHNLLARNLVEGNGEQDPRRKSVTSLPVEMPPELCIVLGLSPSVVRSVYLIPSVMNRLYSVMLASQLRHSIQTAASQTPTIPVMRVLEAITSSRCLESFSMEGLELLGDSFLKYAVSCRLFLLYEKKHEGQLSARRMRAICNATLHDLAVARGLPGYIRDEPFDPSRWVAPGMLSSNAVPCHCCLKNFYLTKINNVQCKDKLQPTVITKQAAAANKMGKVVPRIGKTCDKGHRWLCSKTIADVMEALIGAYLFEGGASAAVHFMVWAGIDVAFDFSLIEEASRRASVDLSINPGIDIGNLEQRIGYSFYNKGLLLEAMTHASFQELSGGNCYQRLEFLGDAVLDLLISQHLFVSYPGLSPGRLTALRSASVNNERFARVAVKHKFHSYLRHGSGFLLSQIQEFVKAVEAAGDKQKNSSYGCDGIQGPKVLGDLVESIAGAILVDTGFNLERVWAVMKPLLSPLVTPQTLIMHPVVELFELCHLKGFWLDSKLTTDGNMTTATLRIREEDEPIVGTSRKIQKKTAQKDAAQKVLAKLESAGFVHTYKTMPQVILPVSEVSVMKGDPQVTSQGHPWAYKIMPQVCLPISEVLAMRADPKVTSSGHPTALVHGAADVQNVEDCSFASQPNSRCSSPVTSIQIVEQEVMAGLQDSAELEENMGFEDAHSKASHQAAGVTTACKLSLHVETMYIESNPLGLTCMSNAPARNLLGTVITSPVVESALDLTKPEASNQVQHLGKTEDVVEEICSEELMSPKSLNTGLPRVSTPPTPDPGVEHVQVSAASKRKLDGKEKETTEAQKRARYFWSREESKGQTTTTANIIHITETANNNGEPMEVNACLWSAPTSDLALSEVQRNFTVRPPIVLHQGAKKVKESSTVVIQASTSTNSAQECVPKTSPLPLQQPLQSGRCASMTYTKNTGKLNCRQSLNDFCISRKWAPPKFDLELEQGEPHARWFTFSVAVIVEAEKEKLKCLGKAQKDKKQARESAASAMLSILQERGIFCGS</sequence>
<evidence type="ECO:0000259" key="18">
    <source>
        <dbReference type="PROSITE" id="PS50142"/>
    </source>
</evidence>
<evidence type="ECO:0000256" key="4">
    <source>
        <dbReference type="ARBA" id="ARBA00022723"/>
    </source>
</evidence>
<dbReference type="SUPFAM" id="SSF69065">
    <property type="entry name" value="RNase III domain-like"/>
    <property type="match status" value="2"/>
</dbReference>
<evidence type="ECO:0000259" key="20">
    <source>
        <dbReference type="PROSITE" id="PS51192"/>
    </source>
</evidence>
<dbReference type="PROSITE" id="PS50137">
    <property type="entry name" value="DS_RBD"/>
    <property type="match status" value="1"/>
</dbReference>
<dbReference type="InterPro" id="IPR005034">
    <property type="entry name" value="Dicer_dimerisation"/>
</dbReference>
<dbReference type="InterPro" id="IPR038248">
    <property type="entry name" value="Dicer_dimer_sf"/>
</dbReference>
<dbReference type="CDD" id="cd00593">
    <property type="entry name" value="RIBOc"/>
    <property type="match status" value="2"/>
</dbReference>
<feature type="domain" description="RNase III" evidence="18">
    <location>
        <begin position="1347"/>
        <end position="1496"/>
    </location>
</feature>
<keyword evidence="4" id="KW-0479">Metal-binding</keyword>
<dbReference type="InterPro" id="IPR000999">
    <property type="entry name" value="RNase_III_dom"/>
</dbReference>
<dbReference type="Gene3D" id="3.30.160.20">
    <property type="match status" value="1"/>
</dbReference>
<dbReference type="PROSITE" id="PS50142">
    <property type="entry name" value="RNASE_3_2"/>
    <property type="match status" value="2"/>
</dbReference>
<evidence type="ECO:0000259" key="17">
    <source>
        <dbReference type="PROSITE" id="PS50137"/>
    </source>
</evidence>
<dbReference type="Pfam" id="PF00270">
    <property type="entry name" value="DEAD"/>
    <property type="match status" value="1"/>
</dbReference>
<dbReference type="Pfam" id="PF03368">
    <property type="entry name" value="Dicer_dimer"/>
    <property type="match status" value="1"/>
</dbReference>
<evidence type="ECO:0000256" key="15">
    <source>
        <dbReference type="PROSITE-ProRule" id="PRU00657"/>
    </source>
</evidence>
<keyword evidence="24" id="KW-1185">Reference proteome</keyword>
<evidence type="ECO:0008006" key="25">
    <source>
        <dbReference type="Google" id="ProtNLM"/>
    </source>
</evidence>
<dbReference type="SUPFAM" id="SSF54768">
    <property type="entry name" value="dsRNA-binding domain-like"/>
    <property type="match status" value="2"/>
</dbReference>